<gene>
    <name evidence="1" type="ORF">BELL_0175g00050</name>
</gene>
<comment type="caution">
    <text evidence="1">The sequence shown here is derived from an EMBL/GenBank/DDBJ whole genome shotgun (WGS) entry which is preliminary data.</text>
</comment>
<dbReference type="InterPro" id="IPR029032">
    <property type="entry name" value="AhpD-like"/>
</dbReference>
<evidence type="ECO:0008006" key="3">
    <source>
        <dbReference type="Google" id="ProtNLM"/>
    </source>
</evidence>
<dbReference type="Gene3D" id="1.20.1290.10">
    <property type="entry name" value="AhpD-like"/>
    <property type="match status" value="1"/>
</dbReference>
<dbReference type="SUPFAM" id="SSF69118">
    <property type="entry name" value="AhpD-like"/>
    <property type="match status" value="1"/>
</dbReference>
<dbReference type="OrthoDB" id="2567457at2759"/>
<dbReference type="EMBL" id="PQXM01000174">
    <property type="protein sequence ID" value="TGO76082.1"/>
    <property type="molecule type" value="Genomic_DNA"/>
</dbReference>
<sequence>MTSSSCAGAIRFPPLTPSSDNLDEAQLVQYNYLANITKAVYKNTIVTEDADGSLQGPFNMLLYTPTVAQPWVNLQLAVAGLLVPSEAECAVLGVLSVTKATYGIHAHKILAEKAGLTASQVVGMLAGDCSSRVTPRQKAVYEVAVKLARTRGPLDMPSFKAAEAVLGQAGIIGAVRQSAAFMYASMMLNAGDVYVIKGLHQLPVAESL</sequence>
<organism evidence="1 2">
    <name type="scientific">Botrytis elliptica</name>
    <dbReference type="NCBI Taxonomy" id="278938"/>
    <lineage>
        <taxon>Eukaryota</taxon>
        <taxon>Fungi</taxon>
        <taxon>Dikarya</taxon>
        <taxon>Ascomycota</taxon>
        <taxon>Pezizomycotina</taxon>
        <taxon>Leotiomycetes</taxon>
        <taxon>Helotiales</taxon>
        <taxon>Sclerotiniaceae</taxon>
        <taxon>Botrytis</taxon>
    </lineage>
</organism>
<name>A0A4Z1JXU7_9HELO</name>
<evidence type="ECO:0000313" key="2">
    <source>
        <dbReference type="Proteomes" id="UP000297229"/>
    </source>
</evidence>
<dbReference type="Proteomes" id="UP000297229">
    <property type="component" value="Unassembled WGS sequence"/>
</dbReference>
<keyword evidence="2" id="KW-1185">Reference proteome</keyword>
<dbReference type="PANTHER" id="PTHR34846">
    <property type="entry name" value="4-CARBOXYMUCONOLACTONE DECARBOXYLASE FAMILY PROTEIN (AFU_ORTHOLOGUE AFUA_6G11590)"/>
    <property type="match status" value="1"/>
</dbReference>
<evidence type="ECO:0000313" key="1">
    <source>
        <dbReference type="EMBL" id="TGO76082.1"/>
    </source>
</evidence>
<proteinExistence type="predicted"/>
<protein>
    <recommendedName>
        <fullName evidence="3">Carboxymuconolactone decarboxylase-like domain-containing protein</fullName>
    </recommendedName>
</protein>
<dbReference type="PANTHER" id="PTHR34846:SF11">
    <property type="entry name" value="4-CARBOXYMUCONOLACTONE DECARBOXYLASE FAMILY PROTEIN (AFU_ORTHOLOGUE AFUA_6G11590)"/>
    <property type="match status" value="1"/>
</dbReference>
<dbReference type="STRING" id="278938.A0A4Z1JXU7"/>
<dbReference type="AlphaFoldDB" id="A0A4Z1JXU7"/>
<accession>A0A4Z1JXU7</accession>
<reference evidence="1 2" key="1">
    <citation type="submission" date="2017-12" db="EMBL/GenBank/DDBJ databases">
        <title>Comparative genomics of Botrytis spp.</title>
        <authorList>
            <person name="Valero-Jimenez C.A."/>
            <person name="Tapia P."/>
            <person name="Veloso J."/>
            <person name="Silva-Moreno E."/>
            <person name="Staats M."/>
            <person name="Valdes J.H."/>
            <person name="Van Kan J.A.L."/>
        </authorList>
    </citation>
    <scope>NUCLEOTIDE SEQUENCE [LARGE SCALE GENOMIC DNA]</scope>
    <source>
        <strain evidence="1 2">Be9601</strain>
    </source>
</reference>